<proteinExistence type="predicted"/>
<gene>
    <name evidence="1" type="ORF">FA95DRAFT_1506654</name>
</gene>
<organism evidence="1 2">
    <name type="scientific">Auriscalpium vulgare</name>
    <dbReference type="NCBI Taxonomy" id="40419"/>
    <lineage>
        <taxon>Eukaryota</taxon>
        <taxon>Fungi</taxon>
        <taxon>Dikarya</taxon>
        <taxon>Basidiomycota</taxon>
        <taxon>Agaricomycotina</taxon>
        <taxon>Agaricomycetes</taxon>
        <taxon>Russulales</taxon>
        <taxon>Auriscalpiaceae</taxon>
        <taxon>Auriscalpium</taxon>
    </lineage>
</organism>
<reference evidence="1" key="2">
    <citation type="journal article" date="2022" name="New Phytol.">
        <title>Evolutionary transition to the ectomycorrhizal habit in the genomes of a hyperdiverse lineage of mushroom-forming fungi.</title>
        <authorList>
            <person name="Looney B."/>
            <person name="Miyauchi S."/>
            <person name="Morin E."/>
            <person name="Drula E."/>
            <person name="Courty P.E."/>
            <person name="Kohler A."/>
            <person name="Kuo A."/>
            <person name="LaButti K."/>
            <person name="Pangilinan J."/>
            <person name="Lipzen A."/>
            <person name="Riley R."/>
            <person name="Andreopoulos W."/>
            <person name="He G."/>
            <person name="Johnson J."/>
            <person name="Nolan M."/>
            <person name="Tritt A."/>
            <person name="Barry K.W."/>
            <person name="Grigoriev I.V."/>
            <person name="Nagy L.G."/>
            <person name="Hibbett D."/>
            <person name="Henrissat B."/>
            <person name="Matheny P.B."/>
            <person name="Labbe J."/>
            <person name="Martin F.M."/>
        </authorList>
    </citation>
    <scope>NUCLEOTIDE SEQUENCE</scope>
    <source>
        <strain evidence="1">FP105234-sp</strain>
    </source>
</reference>
<comment type="caution">
    <text evidence="1">The sequence shown here is derived from an EMBL/GenBank/DDBJ whole genome shotgun (WGS) entry which is preliminary data.</text>
</comment>
<evidence type="ECO:0000313" key="1">
    <source>
        <dbReference type="EMBL" id="KAI0037704.1"/>
    </source>
</evidence>
<name>A0ACB8R0P7_9AGAM</name>
<accession>A0ACB8R0P7</accession>
<protein>
    <submittedName>
        <fullName evidence="1">Uncharacterized protein</fullName>
    </submittedName>
</protein>
<evidence type="ECO:0000313" key="2">
    <source>
        <dbReference type="Proteomes" id="UP000814033"/>
    </source>
</evidence>
<dbReference type="EMBL" id="MU276767">
    <property type="protein sequence ID" value="KAI0037704.1"/>
    <property type="molecule type" value="Genomic_DNA"/>
</dbReference>
<reference evidence="1" key="1">
    <citation type="submission" date="2021-02" db="EMBL/GenBank/DDBJ databases">
        <authorList>
            <consortium name="DOE Joint Genome Institute"/>
            <person name="Ahrendt S."/>
            <person name="Looney B.P."/>
            <person name="Miyauchi S."/>
            <person name="Morin E."/>
            <person name="Drula E."/>
            <person name="Courty P.E."/>
            <person name="Chicoki N."/>
            <person name="Fauchery L."/>
            <person name="Kohler A."/>
            <person name="Kuo A."/>
            <person name="Labutti K."/>
            <person name="Pangilinan J."/>
            <person name="Lipzen A."/>
            <person name="Riley R."/>
            <person name="Andreopoulos W."/>
            <person name="He G."/>
            <person name="Johnson J."/>
            <person name="Barry K.W."/>
            <person name="Grigoriev I.V."/>
            <person name="Nagy L."/>
            <person name="Hibbett D."/>
            <person name="Henrissat B."/>
            <person name="Matheny P.B."/>
            <person name="Labbe J."/>
            <person name="Martin F."/>
        </authorList>
    </citation>
    <scope>NUCLEOTIDE SEQUENCE</scope>
    <source>
        <strain evidence="1">FP105234-sp</strain>
    </source>
</reference>
<keyword evidence="2" id="KW-1185">Reference proteome</keyword>
<dbReference type="Proteomes" id="UP000814033">
    <property type="component" value="Unassembled WGS sequence"/>
</dbReference>
<sequence length="274" mass="29882">MECLEATAVSHTGDWIRDFAKVTIDKIGAWRFCAVVADSTGNTLLARRLLVRNVIRTALKLGDVVHHLNRAIGDIAKIAAFRPVPIQVVRNTITIFHKSHAGHAALKAARKERGIGRGIQAIGKTRFATLTLAAASVKENAPAIRDVIKADSGGAFDAIAASYRSQSSRASFQFENGLSQFLHVSLPLAKAIACLEALDSTAADVYLFWHAILRSVEDVLDNELDLDFTPDVIEEVRGILNARYRQLFKDGNIANDIYLAATYLNPSECSLDSI</sequence>